<dbReference type="InterPro" id="IPR000408">
    <property type="entry name" value="Reg_chr_condens"/>
</dbReference>
<dbReference type="GO" id="GO:0005737">
    <property type="term" value="C:cytoplasm"/>
    <property type="evidence" value="ECO:0007669"/>
    <property type="project" value="TreeGrafter"/>
</dbReference>
<dbReference type="InParanoid" id="A0A7R8Z110"/>
<dbReference type="InterPro" id="IPR051553">
    <property type="entry name" value="Ran_GTPase-activating"/>
</dbReference>
<dbReference type="EMBL" id="LR899014">
    <property type="protein sequence ID" value="CAD7092106.1"/>
    <property type="molecule type" value="Genomic_DNA"/>
</dbReference>
<reference evidence="5 6" key="1">
    <citation type="submission" date="2020-11" db="EMBL/GenBank/DDBJ databases">
        <authorList>
            <person name="Wallbank WR R."/>
            <person name="Pardo Diaz C."/>
            <person name="Kozak K."/>
            <person name="Martin S."/>
            <person name="Jiggins C."/>
            <person name="Moest M."/>
            <person name="Warren A I."/>
            <person name="Generalovic N T."/>
            <person name="Byers J.R.P. K."/>
            <person name="Montejo-Kovacevich G."/>
            <person name="Yen C E."/>
        </authorList>
    </citation>
    <scope>NUCLEOTIDE SEQUENCE [LARGE SCALE GENOMIC DNA]</scope>
</reference>
<evidence type="ECO:0000313" key="6">
    <source>
        <dbReference type="Proteomes" id="UP000594454"/>
    </source>
</evidence>
<dbReference type="PROSITE" id="PS50012">
    <property type="entry name" value="RCC1_3"/>
    <property type="match status" value="5"/>
</dbReference>
<gene>
    <name evidence="5" type="ORF">HERILL_LOCUS14494</name>
</gene>
<proteinExistence type="predicted"/>
<evidence type="ECO:0000259" key="4">
    <source>
        <dbReference type="Pfam" id="PF25390"/>
    </source>
</evidence>
<feature type="domain" description="RCC1-like" evidence="4">
    <location>
        <begin position="6"/>
        <end position="352"/>
    </location>
</feature>
<dbReference type="PROSITE" id="PS00625">
    <property type="entry name" value="RCC1_1"/>
    <property type="match status" value="1"/>
</dbReference>
<organism evidence="5 6">
    <name type="scientific">Hermetia illucens</name>
    <name type="common">Black soldier fly</name>
    <dbReference type="NCBI Taxonomy" id="343691"/>
    <lineage>
        <taxon>Eukaryota</taxon>
        <taxon>Metazoa</taxon>
        <taxon>Ecdysozoa</taxon>
        <taxon>Arthropoda</taxon>
        <taxon>Hexapoda</taxon>
        <taxon>Insecta</taxon>
        <taxon>Pterygota</taxon>
        <taxon>Neoptera</taxon>
        <taxon>Endopterygota</taxon>
        <taxon>Diptera</taxon>
        <taxon>Brachycera</taxon>
        <taxon>Stratiomyomorpha</taxon>
        <taxon>Stratiomyidae</taxon>
        <taxon>Hermetiinae</taxon>
        <taxon>Hermetia</taxon>
    </lineage>
</organism>
<dbReference type="Proteomes" id="UP000594454">
    <property type="component" value="Chromosome 6"/>
</dbReference>
<keyword evidence="2" id="KW-0677">Repeat</keyword>
<dbReference type="Pfam" id="PF25390">
    <property type="entry name" value="WD40_RLD"/>
    <property type="match status" value="1"/>
</dbReference>
<dbReference type="AlphaFoldDB" id="A0A7R8Z110"/>
<feature type="repeat" description="RCC1" evidence="3">
    <location>
        <begin position="32"/>
        <end position="83"/>
    </location>
</feature>
<dbReference type="OrthoDB" id="61110at2759"/>
<dbReference type="FunCoup" id="A0A7R8Z110">
    <property type="interactions" value="2250"/>
</dbReference>
<dbReference type="PANTHER" id="PTHR45982">
    <property type="entry name" value="REGULATOR OF CHROMOSOME CONDENSATION"/>
    <property type="match status" value="1"/>
</dbReference>
<dbReference type="SUPFAM" id="SSF50985">
    <property type="entry name" value="RCC1/BLIP-II"/>
    <property type="match status" value="1"/>
</dbReference>
<name>A0A7R8Z110_HERIL</name>
<feature type="repeat" description="RCC1" evidence="3">
    <location>
        <begin position="84"/>
        <end position="135"/>
    </location>
</feature>
<evidence type="ECO:0000256" key="1">
    <source>
        <dbReference type="ARBA" id="ARBA00022658"/>
    </source>
</evidence>
<dbReference type="PRINTS" id="PR00633">
    <property type="entry name" value="RCCNDNSATION"/>
</dbReference>
<evidence type="ECO:0000313" key="5">
    <source>
        <dbReference type="EMBL" id="CAD7092106.1"/>
    </source>
</evidence>
<dbReference type="Gene3D" id="2.130.10.30">
    <property type="entry name" value="Regulator of chromosome condensation 1/beta-lactamase-inhibitor protein II"/>
    <property type="match status" value="1"/>
</dbReference>
<evidence type="ECO:0000256" key="2">
    <source>
        <dbReference type="ARBA" id="ARBA00022737"/>
    </source>
</evidence>
<dbReference type="InterPro" id="IPR009091">
    <property type="entry name" value="RCC1/BLIP-II"/>
</dbReference>
<dbReference type="GO" id="GO:0005085">
    <property type="term" value="F:guanyl-nucleotide exchange factor activity"/>
    <property type="evidence" value="ECO:0007669"/>
    <property type="project" value="TreeGrafter"/>
</dbReference>
<evidence type="ECO:0000256" key="3">
    <source>
        <dbReference type="PROSITE-ProRule" id="PRU00235"/>
    </source>
</evidence>
<keyword evidence="6" id="KW-1185">Reference proteome</keyword>
<protein>
    <recommendedName>
        <fullName evidence="4">RCC1-like domain-containing protein</fullName>
    </recommendedName>
</protein>
<feature type="repeat" description="RCC1" evidence="3">
    <location>
        <begin position="250"/>
        <end position="302"/>
    </location>
</feature>
<feature type="repeat" description="RCC1" evidence="3">
    <location>
        <begin position="303"/>
        <end position="356"/>
    </location>
</feature>
<dbReference type="InterPro" id="IPR058923">
    <property type="entry name" value="RCC1-like_dom"/>
</dbReference>
<sequence length="419" mass="45811">MESRFPTAVASLSDIVDCCAGGMHSLCLTQTGDIYSFGCNDEGALGRDTSEDGSEFEPRKMDLPGQAVKICAGDSHSACLLEDGRVFACGSFRNSHGNMGLTLEGNKWRPVNILPGVEAHDISSGADHLVILACNGNVFTIGCAEQGQLGRVPLRDAGGDSRRGKDELLNPQTIHVKHKKQFDSIWTTIYCTFVRKNKEGDVYAFGLNNYNQLCMPKTDMPVPVPKKTSLKDVLAIAGGQHHTLVLTSDNKCHSIGRRDYGRLGLGELSEDVAELTAVKALQEREVVQISCGEAQSFAVTKDGEVYAWGMGSNQSLGTGKEDDEMVPVLLNSKEVKGKKVLKVTSGGQHSLFLVDGEELKPFSYTIYNIWGLFYTKFLSIAFRISTIAHLRFECFGCNFYEKGYSVLGDEVAESQRQQH</sequence>
<feature type="repeat" description="RCC1" evidence="3">
    <location>
        <begin position="200"/>
        <end position="249"/>
    </location>
</feature>
<accession>A0A7R8Z110</accession>
<keyword evidence="1" id="KW-0344">Guanine-nucleotide releasing factor</keyword>
<dbReference type="PROSITE" id="PS00626">
    <property type="entry name" value="RCC1_2"/>
    <property type="match status" value="2"/>
</dbReference>
<dbReference type="PANTHER" id="PTHR45982:SF1">
    <property type="entry name" value="REGULATOR OF CHROMOSOME CONDENSATION"/>
    <property type="match status" value="1"/>
</dbReference>